<keyword evidence="2" id="KW-1185">Reference proteome</keyword>
<organism evidence="1 2">
    <name type="scientific">Nocardia arthritidis</name>
    <dbReference type="NCBI Taxonomy" id="228602"/>
    <lineage>
        <taxon>Bacteria</taxon>
        <taxon>Bacillati</taxon>
        <taxon>Actinomycetota</taxon>
        <taxon>Actinomycetes</taxon>
        <taxon>Mycobacteriales</taxon>
        <taxon>Nocardiaceae</taxon>
        <taxon>Nocardia</taxon>
    </lineage>
</organism>
<gene>
    <name evidence="1" type="ORF">F5544_23110</name>
</gene>
<dbReference type="Proteomes" id="UP000503540">
    <property type="component" value="Chromosome"/>
</dbReference>
<dbReference type="GO" id="GO:0016706">
    <property type="term" value="F:2-oxoglutarate-dependent dioxygenase activity"/>
    <property type="evidence" value="ECO:0007669"/>
    <property type="project" value="UniProtKB-ARBA"/>
</dbReference>
<dbReference type="SUPFAM" id="SSF51197">
    <property type="entry name" value="Clavaminate synthase-like"/>
    <property type="match status" value="1"/>
</dbReference>
<evidence type="ECO:0000313" key="2">
    <source>
        <dbReference type="Proteomes" id="UP000503540"/>
    </source>
</evidence>
<dbReference type="AlphaFoldDB" id="A0A6G9YHQ9"/>
<evidence type="ECO:0000313" key="1">
    <source>
        <dbReference type="EMBL" id="QIS12483.1"/>
    </source>
</evidence>
<dbReference type="Gene3D" id="2.60.120.620">
    <property type="entry name" value="q2cbj1_9rhob like domain"/>
    <property type="match status" value="1"/>
</dbReference>
<keyword evidence="1" id="KW-0223">Dioxygenase</keyword>
<proteinExistence type="predicted"/>
<dbReference type="InterPro" id="IPR008775">
    <property type="entry name" value="Phytyl_CoA_dOase-like"/>
</dbReference>
<accession>A0A6G9YHQ9</accession>
<keyword evidence="1" id="KW-0560">Oxidoreductase</keyword>
<protein>
    <submittedName>
        <fullName evidence="1">Phytanoyl-CoA dioxygenase</fullName>
    </submittedName>
</protein>
<dbReference type="RefSeq" id="WP_167475162.1">
    <property type="nucleotide sequence ID" value="NZ_CP046172.1"/>
</dbReference>
<reference evidence="1 2" key="1">
    <citation type="journal article" date="2019" name="ACS Chem. Biol.">
        <title>Identification and Mobilization of a Cryptic Antibiotic Biosynthesis Gene Locus from a Human-Pathogenic Nocardia Isolate.</title>
        <authorList>
            <person name="Herisse M."/>
            <person name="Ishida K."/>
            <person name="Porter J.L."/>
            <person name="Howden B."/>
            <person name="Hertweck C."/>
            <person name="Stinear T.P."/>
            <person name="Pidot S.J."/>
        </authorList>
    </citation>
    <scope>NUCLEOTIDE SEQUENCE [LARGE SCALE GENOMIC DNA]</scope>
    <source>
        <strain evidence="1 2">AUSMDU00012717</strain>
    </source>
</reference>
<dbReference type="EMBL" id="CP046172">
    <property type="protein sequence ID" value="QIS12483.1"/>
    <property type="molecule type" value="Genomic_DNA"/>
</dbReference>
<dbReference type="Pfam" id="PF05721">
    <property type="entry name" value="PhyH"/>
    <property type="match status" value="1"/>
</dbReference>
<sequence>MTLDRKQITRFIDDGFIRLEAVFSRTIAQQCVETIWPDTGCDPNNPVTWTKPLVRLPGYDTEPFRTAARMPVLEQAFDQLVGHGRWVRRSGFGAIPVRFPHPDPPHDDYWHFEGSYLPEGWTGHSFTNYRSRARALFMLVLFTDVTDLDAPTRIRVGSHLAVPGRLYRYGDTGIDATRIDETGILDATNDLPVVHATGHAGDIYLCHPFLIHAAQAHRGSTPRFIATPTLEPAVPLDIDRAHSPVEAAIRLGLDSRWAPAGDSRSPDAVRP</sequence>
<name>A0A6G9YHQ9_9NOCA</name>
<dbReference type="KEGG" id="nah:F5544_23110"/>